<dbReference type="AlphaFoldDB" id="A0A5B0QKG3"/>
<accession>A0A5B0QKG3</accession>
<dbReference type="EMBL" id="VDEP01000276">
    <property type="protein sequence ID" value="KAA1113652.1"/>
    <property type="molecule type" value="Genomic_DNA"/>
</dbReference>
<name>A0A5B0QKG3_PUCGR</name>
<dbReference type="Proteomes" id="UP000325313">
    <property type="component" value="Unassembled WGS sequence"/>
</dbReference>
<organism evidence="1 2">
    <name type="scientific">Puccinia graminis f. sp. tritici</name>
    <dbReference type="NCBI Taxonomy" id="56615"/>
    <lineage>
        <taxon>Eukaryota</taxon>
        <taxon>Fungi</taxon>
        <taxon>Dikarya</taxon>
        <taxon>Basidiomycota</taxon>
        <taxon>Pucciniomycotina</taxon>
        <taxon>Pucciniomycetes</taxon>
        <taxon>Pucciniales</taxon>
        <taxon>Pucciniaceae</taxon>
        <taxon>Puccinia</taxon>
    </lineage>
</organism>
<proteinExistence type="predicted"/>
<sequence>MPGLYRLVTPTDHELITSIYDHVNLTARSLGENRIGSLYIETAGGKPIIHHLQRGRKKRSCGG</sequence>
<protein>
    <submittedName>
        <fullName evidence="1">Uncharacterized protein</fullName>
    </submittedName>
</protein>
<reference evidence="1 2" key="1">
    <citation type="submission" date="2019-05" db="EMBL/GenBank/DDBJ databases">
        <title>Emergence of the Ug99 lineage of the wheat stem rust pathogen through somatic hybridization.</title>
        <authorList>
            <person name="Li F."/>
            <person name="Upadhyaya N.M."/>
            <person name="Sperschneider J."/>
            <person name="Matny O."/>
            <person name="Nguyen-Phuc H."/>
            <person name="Mago R."/>
            <person name="Raley C."/>
            <person name="Miller M.E."/>
            <person name="Silverstein K.A.T."/>
            <person name="Henningsen E."/>
            <person name="Hirsch C.D."/>
            <person name="Visser B."/>
            <person name="Pretorius Z.A."/>
            <person name="Steffenson B.J."/>
            <person name="Schwessinger B."/>
            <person name="Dodds P.N."/>
            <person name="Figueroa M."/>
        </authorList>
    </citation>
    <scope>NUCLEOTIDE SEQUENCE [LARGE SCALE GENOMIC DNA]</scope>
    <source>
        <strain evidence="1 2">Ug99</strain>
    </source>
</reference>
<comment type="caution">
    <text evidence="1">The sequence shown here is derived from an EMBL/GenBank/DDBJ whole genome shotgun (WGS) entry which is preliminary data.</text>
</comment>
<evidence type="ECO:0000313" key="1">
    <source>
        <dbReference type="EMBL" id="KAA1113652.1"/>
    </source>
</evidence>
<gene>
    <name evidence="1" type="ORF">PGTUg99_015172</name>
</gene>
<evidence type="ECO:0000313" key="2">
    <source>
        <dbReference type="Proteomes" id="UP000325313"/>
    </source>
</evidence>